<feature type="domain" description="Guanylate cyclase" evidence="12">
    <location>
        <begin position="767"/>
        <end position="886"/>
    </location>
</feature>
<keyword evidence="10" id="KW-0141">cGMP biosynthesis</keyword>
<dbReference type="SUPFAM" id="SSF56112">
    <property type="entry name" value="Protein kinase-like (PK-like)"/>
    <property type="match status" value="1"/>
</dbReference>
<accession>A0A1W0WN67</accession>
<dbReference type="GO" id="GO:0004383">
    <property type="term" value="F:guanylate cyclase activity"/>
    <property type="evidence" value="ECO:0007669"/>
    <property type="project" value="UniProtKB-EC"/>
</dbReference>
<dbReference type="Pfam" id="PF00211">
    <property type="entry name" value="Guanylate_cyc"/>
    <property type="match status" value="1"/>
</dbReference>
<dbReference type="Proteomes" id="UP000192578">
    <property type="component" value="Unassembled WGS sequence"/>
</dbReference>
<dbReference type="InterPro" id="IPR001245">
    <property type="entry name" value="Ser-Thr/Tyr_kinase_cat_dom"/>
</dbReference>
<dbReference type="GO" id="GO:0005524">
    <property type="term" value="F:ATP binding"/>
    <property type="evidence" value="ECO:0007669"/>
    <property type="project" value="InterPro"/>
</dbReference>
<dbReference type="EMBL" id="MTYJ01000072">
    <property type="protein sequence ID" value="OQV16563.1"/>
    <property type="molecule type" value="Genomic_DNA"/>
</dbReference>
<protein>
    <recommendedName>
        <fullName evidence="3">guanylate cyclase</fullName>
        <ecNumber evidence="3">4.6.1.2</ecNumber>
    </recommendedName>
</protein>
<keyword evidence="8" id="KW-0325">Glycoprotein</keyword>
<dbReference type="Gene3D" id="3.30.70.1230">
    <property type="entry name" value="Nucleotide cyclase"/>
    <property type="match status" value="1"/>
</dbReference>
<dbReference type="EC" id="4.6.1.2" evidence="3"/>
<evidence type="ECO:0000256" key="4">
    <source>
        <dbReference type="ARBA" id="ARBA00022692"/>
    </source>
</evidence>
<dbReference type="InterPro" id="IPR029787">
    <property type="entry name" value="Nucleotide_cyclase"/>
</dbReference>
<dbReference type="GO" id="GO:0004016">
    <property type="term" value="F:adenylate cyclase activity"/>
    <property type="evidence" value="ECO:0007669"/>
    <property type="project" value="TreeGrafter"/>
</dbReference>
<evidence type="ECO:0000256" key="10">
    <source>
        <dbReference type="ARBA" id="ARBA00023293"/>
    </source>
</evidence>
<dbReference type="InterPro" id="IPR011009">
    <property type="entry name" value="Kinase-like_dom_sf"/>
</dbReference>
<gene>
    <name evidence="13" type="ORF">BV898_09238</name>
</gene>
<proteinExistence type="predicted"/>
<evidence type="ECO:0000259" key="11">
    <source>
        <dbReference type="PROSITE" id="PS50011"/>
    </source>
</evidence>
<dbReference type="OrthoDB" id="10058915at2759"/>
<dbReference type="PANTHER" id="PTHR11920:SF501">
    <property type="entry name" value="GUANYLATE CYCLASE 32E"/>
    <property type="match status" value="1"/>
</dbReference>
<reference evidence="14" key="1">
    <citation type="submission" date="2017-01" db="EMBL/GenBank/DDBJ databases">
        <title>Comparative genomics of anhydrobiosis in the tardigrade Hypsibius dujardini.</title>
        <authorList>
            <person name="Yoshida Y."/>
            <person name="Koutsovoulos G."/>
            <person name="Laetsch D."/>
            <person name="Stevens L."/>
            <person name="Kumar S."/>
            <person name="Horikawa D."/>
            <person name="Ishino K."/>
            <person name="Komine S."/>
            <person name="Tomita M."/>
            <person name="Blaxter M."/>
            <person name="Arakawa K."/>
        </authorList>
    </citation>
    <scope>NUCLEOTIDE SEQUENCE [LARGE SCALE GENOMIC DNA]</scope>
    <source>
        <strain evidence="14">Z151</strain>
    </source>
</reference>
<keyword evidence="9" id="KW-0456">Lyase</keyword>
<dbReference type="GO" id="GO:0035556">
    <property type="term" value="P:intracellular signal transduction"/>
    <property type="evidence" value="ECO:0007669"/>
    <property type="project" value="InterPro"/>
</dbReference>
<comment type="catalytic activity">
    <reaction evidence="1">
        <text>GTP = 3',5'-cyclic GMP + diphosphate</text>
        <dbReference type="Rhea" id="RHEA:13665"/>
        <dbReference type="ChEBI" id="CHEBI:33019"/>
        <dbReference type="ChEBI" id="CHEBI:37565"/>
        <dbReference type="ChEBI" id="CHEBI:57746"/>
        <dbReference type="EC" id="4.6.1.2"/>
    </reaction>
</comment>
<keyword evidence="6" id="KW-1133">Transmembrane helix</keyword>
<dbReference type="InterPro" id="IPR001054">
    <property type="entry name" value="A/G_cyclase"/>
</dbReference>
<dbReference type="InterPro" id="IPR028082">
    <property type="entry name" value="Peripla_BP_I"/>
</dbReference>
<dbReference type="AlphaFoldDB" id="A0A1W0WN67"/>
<dbReference type="InterPro" id="IPR050401">
    <property type="entry name" value="Cyclic_nucleotide_synthase"/>
</dbReference>
<dbReference type="PROSITE" id="PS50011">
    <property type="entry name" value="PROTEIN_KINASE_DOM"/>
    <property type="match status" value="1"/>
</dbReference>
<evidence type="ECO:0000256" key="8">
    <source>
        <dbReference type="ARBA" id="ARBA00023180"/>
    </source>
</evidence>
<dbReference type="Gene3D" id="6.10.250.780">
    <property type="match status" value="1"/>
</dbReference>
<dbReference type="GO" id="GO:0004672">
    <property type="term" value="F:protein kinase activity"/>
    <property type="evidence" value="ECO:0007669"/>
    <property type="project" value="InterPro"/>
</dbReference>
<keyword evidence="14" id="KW-1185">Reference proteome</keyword>
<comment type="subcellular location">
    <subcellularLocation>
        <location evidence="2">Membrane</location>
        <topology evidence="2">Single-pass membrane protein</topology>
    </subcellularLocation>
</comment>
<dbReference type="CDD" id="cd07302">
    <property type="entry name" value="CHD"/>
    <property type="match status" value="1"/>
</dbReference>
<evidence type="ECO:0000256" key="6">
    <source>
        <dbReference type="ARBA" id="ARBA00022989"/>
    </source>
</evidence>
<feature type="domain" description="Protein kinase" evidence="11">
    <location>
        <begin position="429"/>
        <end position="693"/>
    </location>
</feature>
<evidence type="ECO:0000256" key="5">
    <source>
        <dbReference type="ARBA" id="ARBA00022741"/>
    </source>
</evidence>
<sequence>MHEPEDNLGVTVYGEGSSPNEVTCRLTIGSAFPEAHHNSLYPTAVSFSPLNFAVWAKTFVDIFKHFQWSSISVLYDSGGRNSFYSQLADNLRNYLVPADYPKLSLQFFEVDSGVGITEERRQGLLKLTNLTSRIIILAFRANDTRRFMVSAAALDMTKPEYVYFTAEPFRSKEFYEVLRAEGGEDPTVAKEAFRTSLFQLTGSCSTQRAPGLAGLYQRIEERSRMEYGVRYADNQEPSEIALASYFSVKTLGIVINAVLTSDPSQSRNGTVLAKQFSNNAINPSWMLDNQTGINIDSSGDRAMDICVQRYNVEADTFSRTVMYYDSALAHLTPDFGPIDWRTPGNAPAKNVPVCGYDGAAPNCAPQAALLTVPQISGVSVGIALFCTLLGLFATWKVRKEFALKDEWWKMSKDAIAATETAQHHPWLSSHPSRVTKNSAFSLSTMGKDPKHIRRMKGVAVWVTKVQIVRSFTPTRNKKITLREMKMIAHGNLVHLVGIVVEPSCLQFVYEFCSKGSLDHLLNKMNIDWEFRAALLSDLLEGVSTLHASVLRRHGYLNPYTCLVDKRFTLKIAECGLYDLTSDILPPPGQEESQTATLTFSNAIRWIPPEIKKLGRKWSNLREIAGVAGPEADIYAVGGIMSSVMEEQDDVMLRSEGSSMSLAKPMDLERIIAACQYSNPNSRPGIEELKKAFYHNTGVRTGGFLESLVRRMQKYALKLEYAVKDRTEALNIERRLCEKLLVEMLPKPIVEMLLSGCAIEPEHFHGVTIFFSVIVGFVEFVASQTPLGVIDFLNHVFSSFDDVLPTYDVYKVEVVSGLPTPNGDLHAVEICRMSLHLLAVFRRIADDLEMQIQIGLHSGSCAAGVVGSKRPRYCLFGDTVNTASRLASHGKPSRIHMSATTCSLVVDQPDFLTVERGVIELKGKGKERTFWLEGG</sequence>
<organism evidence="13 14">
    <name type="scientific">Hypsibius exemplaris</name>
    <name type="common">Freshwater tardigrade</name>
    <dbReference type="NCBI Taxonomy" id="2072580"/>
    <lineage>
        <taxon>Eukaryota</taxon>
        <taxon>Metazoa</taxon>
        <taxon>Ecdysozoa</taxon>
        <taxon>Tardigrada</taxon>
        <taxon>Eutardigrada</taxon>
        <taxon>Parachela</taxon>
        <taxon>Hypsibioidea</taxon>
        <taxon>Hypsibiidae</taxon>
        <taxon>Hypsibius</taxon>
    </lineage>
</organism>
<keyword evidence="5" id="KW-0547">Nucleotide-binding</keyword>
<dbReference type="Pfam" id="PF07714">
    <property type="entry name" value="PK_Tyr_Ser-Thr"/>
    <property type="match status" value="1"/>
</dbReference>
<dbReference type="InterPro" id="IPR000719">
    <property type="entry name" value="Prot_kinase_dom"/>
</dbReference>
<evidence type="ECO:0000259" key="12">
    <source>
        <dbReference type="PROSITE" id="PS50125"/>
    </source>
</evidence>
<dbReference type="Pfam" id="PF01094">
    <property type="entry name" value="ANF_receptor"/>
    <property type="match status" value="1"/>
</dbReference>
<dbReference type="SUPFAM" id="SSF55073">
    <property type="entry name" value="Nucleotide cyclase"/>
    <property type="match status" value="1"/>
</dbReference>
<name>A0A1W0WN67_HYPEX</name>
<evidence type="ECO:0000256" key="2">
    <source>
        <dbReference type="ARBA" id="ARBA00004167"/>
    </source>
</evidence>
<evidence type="ECO:0000313" key="13">
    <source>
        <dbReference type="EMBL" id="OQV16563.1"/>
    </source>
</evidence>
<keyword evidence="13" id="KW-0675">Receptor</keyword>
<dbReference type="Gene3D" id="3.40.50.2300">
    <property type="match status" value="1"/>
</dbReference>
<evidence type="ECO:0000256" key="9">
    <source>
        <dbReference type="ARBA" id="ARBA00023239"/>
    </source>
</evidence>
<evidence type="ECO:0000256" key="3">
    <source>
        <dbReference type="ARBA" id="ARBA00012202"/>
    </source>
</evidence>
<evidence type="ECO:0000313" key="14">
    <source>
        <dbReference type="Proteomes" id="UP000192578"/>
    </source>
</evidence>
<dbReference type="SMART" id="SM00044">
    <property type="entry name" value="CYCc"/>
    <property type="match status" value="1"/>
</dbReference>
<evidence type="ECO:0000256" key="7">
    <source>
        <dbReference type="ARBA" id="ARBA00023136"/>
    </source>
</evidence>
<dbReference type="Gene3D" id="1.10.510.10">
    <property type="entry name" value="Transferase(Phosphotransferase) domain 1"/>
    <property type="match status" value="1"/>
</dbReference>
<dbReference type="GO" id="GO:0001653">
    <property type="term" value="F:peptide receptor activity"/>
    <property type="evidence" value="ECO:0007669"/>
    <property type="project" value="TreeGrafter"/>
</dbReference>
<dbReference type="PROSITE" id="PS50125">
    <property type="entry name" value="GUANYLATE_CYCLASE_2"/>
    <property type="match status" value="1"/>
</dbReference>
<comment type="caution">
    <text evidence="13">The sequence shown here is derived from an EMBL/GenBank/DDBJ whole genome shotgun (WGS) entry which is preliminary data.</text>
</comment>
<dbReference type="GO" id="GO:0005886">
    <property type="term" value="C:plasma membrane"/>
    <property type="evidence" value="ECO:0007669"/>
    <property type="project" value="TreeGrafter"/>
</dbReference>
<dbReference type="PANTHER" id="PTHR11920">
    <property type="entry name" value="GUANYLYL CYCLASE"/>
    <property type="match status" value="1"/>
</dbReference>
<evidence type="ECO:0000256" key="1">
    <source>
        <dbReference type="ARBA" id="ARBA00001436"/>
    </source>
</evidence>
<dbReference type="GO" id="GO:0007168">
    <property type="term" value="P:receptor guanylyl cyclase signaling pathway"/>
    <property type="evidence" value="ECO:0007669"/>
    <property type="project" value="TreeGrafter"/>
</dbReference>
<keyword evidence="4" id="KW-0812">Transmembrane</keyword>
<dbReference type="SUPFAM" id="SSF53822">
    <property type="entry name" value="Periplasmic binding protein-like I"/>
    <property type="match status" value="1"/>
</dbReference>
<dbReference type="InterPro" id="IPR001828">
    <property type="entry name" value="ANF_lig-bd_rcpt"/>
</dbReference>
<keyword evidence="7" id="KW-0472">Membrane</keyword>